<sequence length="34" mass="3898">MNKLPFYALASTLHILQETTSTLQRGVKSLAYDW</sequence>
<reference evidence="1" key="2">
    <citation type="journal article" date="2015" name="Fish Shellfish Immunol.">
        <title>Early steps in the European eel (Anguilla anguilla)-Vibrio vulnificus interaction in the gills: Role of the RtxA13 toxin.</title>
        <authorList>
            <person name="Callol A."/>
            <person name="Pajuelo D."/>
            <person name="Ebbesson L."/>
            <person name="Teles M."/>
            <person name="MacKenzie S."/>
            <person name="Amaro C."/>
        </authorList>
    </citation>
    <scope>NUCLEOTIDE SEQUENCE</scope>
</reference>
<name>A0A0E9TY10_ANGAN</name>
<evidence type="ECO:0000313" key="1">
    <source>
        <dbReference type="EMBL" id="JAH58569.1"/>
    </source>
</evidence>
<protein>
    <submittedName>
        <fullName evidence="1">Uncharacterized protein</fullName>
    </submittedName>
</protein>
<proteinExistence type="predicted"/>
<dbReference type="EMBL" id="GBXM01050008">
    <property type="protein sequence ID" value="JAH58569.1"/>
    <property type="molecule type" value="Transcribed_RNA"/>
</dbReference>
<dbReference type="AlphaFoldDB" id="A0A0E9TY10"/>
<organism evidence="1">
    <name type="scientific">Anguilla anguilla</name>
    <name type="common">European freshwater eel</name>
    <name type="synonym">Muraena anguilla</name>
    <dbReference type="NCBI Taxonomy" id="7936"/>
    <lineage>
        <taxon>Eukaryota</taxon>
        <taxon>Metazoa</taxon>
        <taxon>Chordata</taxon>
        <taxon>Craniata</taxon>
        <taxon>Vertebrata</taxon>
        <taxon>Euteleostomi</taxon>
        <taxon>Actinopterygii</taxon>
        <taxon>Neopterygii</taxon>
        <taxon>Teleostei</taxon>
        <taxon>Anguilliformes</taxon>
        <taxon>Anguillidae</taxon>
        <taxon>Anguilla</taxon>
    </lineage>
</organism>
<reference evidence="1" key="1">
    <citation type="submission" date="2014-11" db="EMBL/GenBank/DDBJ databases">
        <authorList>
            <person name="Amaro Gonzalez C."/>
        </authorList>
    </citation>
    <scope>NUCLEOTIDE SEQUENCE</scope>
</reference>
<accession>A0A0E9TY10</accession>